<dbReference type="Pfam" id="PF12260">
    <property type="entry name" value="PIP49_C"/>
    <property type="match status" value="1"/>
</dbReference>
<keyword evidence="4" id="KW-0256">Endoplasmic reticulum</keyword>
<keyword evidence="8" id="KW-1015">Disulfide bond</keyword>
<dbReference type="PANTHER" id="PTHR21093">
    <property type="entry name" value="DIVERGENT PROTEIN KINASE DOMAIN 1C-RELATED"/>
    <property type="match status" value="1"/>
</dbReference>
<dbReference type="SMART" id="SM01299">
    <property type="entry name" value="PIP49_N"/>
    <property type="match status" value="1"/>
</dbReference>
<dbReference type="PANTHER" id="PTHR21093:SF2">
    <property type="entry name" value="DIVERGENT PROTEIN KINASE DOMAIN 1C"/>
    <property type="match status" value="1"/>
</dbReference>
<evidence type="ECO:0000256" key="1">
    <source>
        <dbReference type="ARBA" id="ARBA00004648"/>
    </source>
</evidence>
<dbReference type="InterPro" id="IPR022049">
    <property type="entry name" value="FAM69_kinase_dom"/>
</dbReference>
<evidence type="ECO:0000256" key="6">
    <source>
        <dbReference type="ARBA" id="ARBA00022989"/>
    </source>
</evidence>
<evidence type="ECO:0000256" key="7">
    <source>
        <dbReference type="ARBA" id="ARBA00023136"/>
    </source>
</evidence>
<dbReference type="Proteomes" id="UP001497482">
    <property type="component" value="Chromosome 21"/>
</dbReference>
<gene>
    <name evidence="11" type="ORF">KC01_LOCUS25300</name>
</gene>
<evidence type="ECO:0000256" key="4">
    <source>
        <dbReference type="ARBA" id="ARBA00022824"/>
    </source>
</evidence>
<organism evidence="11 12">
    <name type="scientific">Knipowitschia caucasica</name>
    <name type="common">Caucasian dwarf goby</name>
    <name type="synonym">Pomatoschistus caucasicus</name>
    <dbReference type="NCBI Taxonomy" id="637954"/>
    <lineage>
        <taxon>Eukaryota</taxon>
        <taxon>Metazoa</taxon>
        <taxon>Chordata</taxon>
        <taxon>Craniata</taxon>
        <taxon>Vertebrata</taxon>
        <taxon>Euteleostomi</taxon>
        <taxon>Actinopterygii</taxon>
        <taxon>Neopterygii</taxon>
        <taxon>Teleostei</taxon>
        <taxon>Neoteleostei</taxon>
        <taxon>Acanthomorphata</taxon>
        <taxon>Gobiaria</taxon>
        <taxon>Gobiiformes</taxon>
        <taxon>Gobioidei</taxon>
        <taxon>Gobiidae</taxon>
        <taxon>Gobiinae</taxon>
        <taxon>Knipowitschia</taxon>
    </lineage>
</organism>
<feature type="domain" description="FAM69 N-terminal" evidence="10">
    <location>
        <begin position="27"/>
        <end position="171"/>
    </location>
</feature>
<keyword evidence="7 9" id="KW-0472">Membrane</keyword>
<evidence type="ECO:0000256" key="2">
    <source>
        <dbReference type="ARBA" id="ARBA00006338"/>
    </source>
</evidence>
<keyword evidence="3 9" id="KW-0812">Transmembrane</keyword>
<dbReference type="Pfam" id="PF14875">
    <property type="entry name" value="PIP49_N"/>
    <property type="match status" value="1"/>
</dbReference>
<dbReference type="AlphaFoldDB" id="A0AAV2L802"/>
<feature type="transmembrane region" description="Helical" evidence="9">
    <location>
        <begin position="34"/>
        <end position="54"/>
    </location>
</feature>
<evidence type="ECO:0000259" key="10">
    <source>
        <dbReference type="SMART" id="SM01299"/>
    </source>
</evidence>
<accession>A0AAV2L802</accession>
<dbReference type="EMBL" id="OZ035843">
    <property type="protein sequence ID" value="CAL1596651.1"/>
    <property type="molecule type" value="Genomic_DNA"/>
</dbReference>
<evidence type="ECO:0000313" key="11">
    <source>
        <dbReference type="EMBL" id="CAL1596651.1"/>
    </source>
</evidence>
<dbReference type="InterPro" id="IPR029244">
    <property type="entry name" value="FAM69_N"/>
</dbReference>
<evidence type="ECO:0000313" key="12">
    <source>
        <dbReference type="Proteomes" id="UP001497482"/>
    </source>
</evidence>
<reference evidence="11 12" key="1">
    <citation type="submission" date="2024-04" db="EMBL/GenBank/DDBJ databases">
        <authorList>
            <person name="Waldvogel A.-M."/>
            <person name="Schoenle A."/>
        </authorList>
    </citation>
    <scope>NUCLEOTIDE SEQUENCE [LARGE SCALE GENOMIC DNA]</scope>
</reference>
<evidence type="ECO:0000256" key="5">
    <source>
        <dbReference type="ARBA" id="ARBA00022968"/>
    </source>
</evidence>
<name>A0AAV2L802_KNICA</name>
<keyword evidence="6 9" id="KW-1133">Transmembrane helix</keyword>
<keyword evidence="12" id="KW-1185">Reference proteome</keyword>
<comment type="subcellular location">
    <subcellularLocation>
        <location evidence="1">Endoplasmic reticulum membrane</location>
        <topology evidence="1">Single-pass type II membrane protein</topology>
    </subcellularLocation>
</comment>
<comment type="similarity">
    <text evidence="2">Belongs to the DIPK family.</text>
</comment>
<proteinExistence type="inferred from homology"/>
<evidence type="ECO:0000256" key="8">
    <source>
        <dbReference type="ARBA" id="ARBA00023157"/>
    </source>
</evidence>
<evidence type="ECO:0000256" key="3">
    <source>
        <dbReference type="ARBA" id="ARBA00022692"/>
    </source>
</evidence>
<dbReference type="GO" id="GO:0005789">
    <property type="term" value="C:endoplasmic reticulum membrane"/>
    <property type="evidence" value="ECO:0007669"/>
    <property type="project" value="UniProtKB-SubCell"/>
</dbReference>
<sequence length="437" mass="50456">MRDSAPADVRLELWSRGRSQLRWLTTRLFSRGRWLLLLLLWFGSWLVLNGLVLVHRHISTDVCSDKHGPEILTQLCQDFSSGLVSGELCVDLCVLHTLQYHRCLYYENGKKVLEARWRGQPVILKSKHENFTSYEPLSALQDPNASEDLSPLDVVYYATMEVRSSLGLLEEDGERLQNGSVWAEWQQRADPNRTYTRAELSSLWALLQQEEYTFFRLLQDLTPHVARVLSSCGHFYAVEFLSAGHAWDQNLFSLADPPQPVLPLAHGRGGRDHRIALSFLDLVWHFDHDFHHKLHMCDVKPENFGIREDLTVVALDVDMVFFEPKLQELLEQNCSSDDDCCFFDCWSQCDTHTLRCAPNRSNSNLQAICEKIFRPWFSPSLLGPKAALPLQVELQRAVQECSEIHLDHRPEHRPDHRPDLVHKRLVHALTRLVEAQL</sequence>
<keyword evidence="5" id="KW-0735">Signal-anchor</keyword>
<evidence type="ECO:0000256" key="9">
    <source>
        <dbReference type="SAM" id="Phobius"/>
    </source>
</evidence>
<protein>
    <recommendedName>
        <fullName evidence="10">FAM69 N-terminal domain-containing protein</fullName>
    </recommendedName>
</protein>